<sequence>MPEVIPGNLYDYPKYYDLVFGSDWKAEFDFLTGVFAKHSALPRGAKPKRLLEPACGTGRLMYRFGKAGYTVAGNDLNAKAVAFCNARLRRQGLAESAVVGDMSDFTLADFKGIQAQGFNSRGAKPFDAAFNTINSFRHLPSEAAAEGHLRCVADALRPGGLYVLGLHLTPARGEPESDEESWAARRGDLSVISHMWSEGVDRRRRVETVGMSFDVYTPTKQFRLVDQTPFRTYTARQMADLIDKTGAWDVAAVYDFAYDLDGTVEIDGTTEDVVYILRKRAAS</sequence>
<dbReference type="AlphaFoldDB" id="A0A518KE51"/>
<dbReference type="CDD" id="cd02440">
    <property type="entry name" value="AdoMet_MTases"/>
    <property type="match status" value="1"/>
</dbReference>
<dbReference type="Gene3D" id="2.20.25.110">
    <property type="entry name" value="S-adenosyl-L-methionine-dependent methyltransferases"/>
    <property type="match status" value="1"/>
</dbReference>
<dbReference type="RefSeq" id="WP_145116448.1">
    <property type="nucleotide sequence ID" value="NZ_CP036349.1"/>
</dbReference>
<proteinExistence type="predicted"/>
<dbReference type="KEGG" id="bmei:Spa11_42920"/>
<evidence type="ECO:0000313" key="2">
    <source>
        <dbReference type="EMBL" id="QDV76068.1"/>
    </source>
</evidence>
<name>A0A518KE51_9BACT</name>
<feature type="domain" description="Methyltransferase" evidence="1">
    <location>
        <begin position="51"/>
        <end position="160"/>
    </location>
</feature>
<protein>
    <recommendedName>
        <fullName evidence="1">Methyltransferase domain-containing protein</fullName>
    </recommendedName>
</protein>
<accession>A0A518KE51</accession>
<dbReference type="InterPro" id="IPR041698">
    <property type="entry name" value="Methyltransf_25"/>
</dbReference>
<dbReference type="SUPFAM" id="SSF53335">
    <property type="entry name" value="S-adenosyl-L-methionine-dependent methyltransferases"/>
    <property type="match status" value="1"/>
</dbReference>
<reference evidence="2 3" key="1">
    <citation type="submission" date="2019-02" db="EMBL/GenBank/DDBJ databases">
        <title>Deep-cultivation of Planctomycetes and their phenomic and genomic characterization uncovers novel biology.</title>
        <authorList>
            <person name="Wiegand S."/>
            <person name="Jogler M."/>
            <person name="Boedeker C."/>
            <person name="Pinto D."/>
            <person name="Vollmers J."/>
            <person name="Rivas-Marin E."/>
            <person name="Kohn T."/>
            <person name="Peeters S.H."/>
            <person name="Heuer A."/>
            <person name="Rast P."/>
            <person name="Oberbeckmann S."/>
            <person name="Bunk B."/>
            <person name="Jeske O."/>
            <person name="Meyerdierks A."/>
            <person name="Storesund J.E."/>
            <person name="Kallscheuer N."/>
            <person name="Luecker S."/>
            <person name="Lage O.M."/>
            <person name="Pohl T."/>
            <person name="Merkel B.J."/>
            <person name="Hornburger P."/>
            <person name="Mueller R.-W."/>
            <person name="Bruemmer F."/>
            <person name="Labrenz M."/>
            <person name="Spormann A.M."/>
            <person name="Op den Camp H."/>
            <person name="Overmann J."/>
            <person name="Amann R."/>
            <person name="Jetten M.S.M."/>
            <person name="Mascher T."/>
            <person name="Medema M.H."/>
            <person name="Devos D.P."/>
            <person name="Kaster A.-K."/>
            <person name="Ovreas L."/>
            <person name="Rohde M."/>
            <person name="Galperin M.Y."/>
            <person name="Jogler C."/>
        </authorList>
    </citation>
    <scope>NUCLEOTIDE SEQUENCE [LARGE SCALE GENOMIC DNA]</scope>
    <source>
        <strain evidence="2 3">Spa11</strain>
    </source>
</reference>
<evidence type="ECO:0000259" key="1">
    <source>
        <dbReference type="Pfam" id="PF13649"/>
    </source>
</evidence>
<dbReference type="InterPro" id="IPR029063">
    <property type="entry name" value="SAM-dependent_MTases_sf"/>
</dbReference>
<organism evidence="2 3">
    <name type="scientific">Botrimarina mediterranea</name>
    <dbReference type="NCBI Taxonomy" id="2528022"/>
    <lineage>
        <taxon>Bacteria</taxon>
        <taxon>Pseudomonadati</taxon>
        <taxon>Planctomycetota</taxon>
        <taxon>Planctomycetia</taxon>
        <taxon>Pirellulales</taxon>
        <taxon>Lacipirellulaceae</taxon>
        <taxon>Botrimarina</taxon>
    </lineage>
</organism>
<gene>
    <name evidence="2" type="ORF">Spa11_42920</name>
</gene>
<dbReference type="EMBL" id="CP036349">
    <property type="protein sequence ID" value="QDV76068.1"/>
    <property type="molecule type" value="Genomic_DNA"/>
</dbReference>
<dbReference type="Pfam" id="PF13649">
    <property type="entry name" value="Methyltransf_25"/>
    <property type="match status" value="1"/>
</dbReference>
<keyword evidence="3" id="KW-1185">Reference proteome</keyword>
<dbReference type="Gene3D" id="3.40.50.150">
    <property type="entry name" value="Vaccinia Virus protein VP39"/>
    <property type="match status" value="1"/>
</dbReference>
<dbReference type="Proteomes" id="UP000316426">
    <property type="component" value="Chromosome"/>
</dbReference>
<evidence type="ECO:0000313" key="3">
    <source>
        <dbReference type="Proteomes" id="UP000316426"/>
    </source>
</evidence>